<dbReference type="PANTHER" id="PTHR37833">
    <property type="entry name" value="LIPOPROTEIN-RELATED"/>
    <property type="match status" value="1"/>
</dbReference>
<dbReference type="PANTHER" id="PTHR37833:SF1">
    <property type="entry name" value="SIGNAL PEPTIDE PROTEIN"/>
    <property type="match status" value="1"/>
</dbReference>
<reference evidence="1 2" key="1">
    <citation type="submission" date="2021-05" db="EMBL/GenBank/DDBJ databases">
        <authorList>
            <person name="Zhang Z.D."/>
            <person name="Osman G."/>
        </authorList>
    </citation>
    <scope>NUCLEOTIDE SEQUENCE [LARGE SCALE GENOMIC DNA]</scope>
    <source>
        <strain evidence="1 2">KCTC 32217</strain>
    </source>
</reference>
<sequence>MRNSVFSLLGVIFYLGFAHGLAAQSIADRPIIWEKQRVDLGMVMEESGMVTSDFYFVNRADFPVFIQNVETDCGCTVASYTTDTLYQDKIGEIKVAYDPTNRGGQFSKMVIVKTNIDSDGDTLFLEGYNLPYPENVDVHYSHRVGDMGFKFTSVNVGDVINNEPKTKYVDFFNFKDMSVTLNDSKTVLPDHIKLKMSPTIVPAKSRGILEITYDGEQKGDLGFFDERIQFFIEDRGTTEMEVRLLTTVHEYFPPVKKSEVNDQPKLGISDVNVNLSNVSSNRPVSNAVTLSSMGGQPVNIRKVVSNCECLQVELRNYDIAPGDKEQLRFTFDPRGRQGLDHKTITIFSNDPLSPTRTILIKSSIK</sequence>
<dbReference type="RefSeq" id="WP_213945919.1">
    <property type="nucleotide sequence ID" value="NZ_JAHCMY010000008.1"/>
</dbReference>
<dbReference type="InterPro" id="IPR011467">
    <property type="entry name" value="DUF1573"/>
</dbReference>
<evidence type="ECO:0000313" key="2">
    <source>
        <dbReference type="Proteomes" id="UP001319104"/>
    </source>
</evidence>
<proteinExistence type="predicted"/>
<name>A0AAP2CJH2_9BACT</name>
<dbReference type="EMBL" id="JAHCMY010000008">
    <property type="protein sequence ID" value="MBS9525055.1"/>
    <property type="molecule type" value="Genomic_DNA"/>
</dbReference>
<keyword evidence="2" id="KW-1185">Reference proteome</keyword>
<gene>
    <name evidence="1" type="ORF">KI659_13630</name>
</gene>
<evidence type="ECO:0000313" key="1">
    <source>
        <dbReference type="EMBL" id="MBS9525055.1"/>
    </source>
</evidence>
<dbReference type="Gene3D" id="2.60.40.10">
    <property type="entry name" value="Immunoglobulins"/>
    <property type="match status" value="2"/>
</dbReference>
<comment type="caution">
    <text evidence="1">The sequence shown here is derived from an EMBL/GenBank/DDBJ whole genome shotgun (WGS) entry which is preliminary data.</text>
</comment>
<dbReference type="Pfam" id="PF07610">
    <property type="entry name" value="DUF1573"/>
    <property type="match status" value="2"/>
</dbReference>
<accession>A0AAP2CJH2</accession>
<dbReference type="AlphaFoldDB" id="A0AAP2CJH2"/>
<dbReference type="Proteomes" id="UP001319104">
    <property type="component" value="Unassembled WGS sequence"/>
</dbReference>
<dbReference type="InterPro" id="IPR013783">
    <property type="entry name" value="Ig-like_fold"/>
</dbReference>
<organism evidence="1 2">
    <name type="scientific">Litoribacter ruber</name>
    <dbReference type="NCBI Taxonomy" id="702568"/>
    <lineage>
        <taxon>Bacteria</taxon>
        <taxon>Pseudomonadati</taxon>
        <taxon>Bacteroidota</taxon>
        <taxon>Cytophagia</taxon>
        <taxon>Cytophagales</taxon>
        <taxon>Cyclobacteriaceae</taxon>
        <taxon>Litoribacter</taxon>
    </lineage>
</organism>
<protein>
    <submittedName>
        <fullName evidence="1">DUF1573 domain-containing protein</fullName>
    </submittedName>
</protein>